<dbReference type="PANTHER" id="PTHR47331:SF1">
    <property type="entry name" value="GAG-LIKE PROTEIN"/>
    <property type="match status" value="1"/>
</dbReference>
<dbReference type="RefSeq" id="XP_024873811.1">
    <property type="nucleotide sequence ID" value="XM_025018043.1"/>
</dbReference>
<name>A0A6J1PX81_9HYME</name>
<dbReference type="AlphaFoldDB" id="A0A6J1PX81"/>
<proteinExistence type="predicted"/>
<dbReference type="PANTHER" id="PTHR47331">
    <property type="entry name" value="PHD-TYPE DOMAIN-CONTAINING PROTEIN"/>
    <property type="match status" value="1"/>
</dbReference>
<dbReference type="GO" id="GO:0071897">
    <property type="term" value="P:DNA biosynthetic process"/>
    <property type="evidence" value="ECO:0007669"/>
    <property type="project" value="UniProtKB-ARBA"/>
</dbReference>
<dbReference type="OrthoDB" id="7552815at2759"/>
<dbReference type="SUPFAM" id="SSF56672">
    <property type="entry name" value="DNA/RNA polymerases"/>
    <property type="match status" value="1"/>
</dbReference>
<keyword evidence="1" id="KW-1185">Reference proteome</keyword>
<protein>
    <submittedName>
        <fullName evidence="2">Uncharacterized protein LOC112455843</fullName>
    </submittedName>
</protein>
<reference evidence="2" key="1">
    <citation type="submission" date="2025-08" db="UniProtKB">
        <authorList>
            <consortium name="RefSeq"/>
        </authorList>
    </citation>
    <scope>IDENTIFICATION</scope>
    <source>
        <tissue evidence="2">Whole body</tissue>
    </source>
</reference>
<dbReference type="GeneID" id="112455843"/>
<evidence type="ECO:0000313" key="2">
    <source>
        <dbReference type="RefSeq" id="XP_024873811.1"/>
    </source>
</evidence>
<accession>A0A6J1PX81</accession>
<feature type="non-terminal residue" evidence="2">
    <location>
        <position position="148"/>
    </location>
</feature>
<sequence>MVKAPLDDPPDGQVYYIPHHAVIREHSSTTRLRVVFNASHPTSNGLSLNDHLMVGRKLQPELSFIILRWRQYRFVFTDDIAKMYRQILVHPSDVEYQRILWRPTPTSPLIAYLLLTVTYGNANAPNAALRVVEQVAKDEGAECPLAVP</sequence>
<evidence type="ECO:0000313" key="1">
    <source>
        <dbReference type="Proteomes" id="UP000504618"/>
    </source>
</evidence>
<dbReference type="InterPro" id="IPR043502">
    <property type="entry name" value="DNA/RNA_pol_sf"/>
</dbReference>
<gene>
    <name evidence="2" type="primary">LOC112455843</name>
</gene>
<dbReference type="Proteomes" id="UP000504618">
    <property type="component" value="Unplaced"/>
</dbReference>
<organism evidence="1 2">
    <name type="scientific">Temnothorax curvispinosus</name>
    <dbReference type="NCBI Taxonomy" id="300111"/>
    <lineage>
        <taxon>Eukaryota</taxon>
        <taxon>Metazoa</taxon>
        <taxon>Ecdysozoa</taxon>
        <taxon>Arthropoda</taxon>
        <taxon>Hexapoda</taxon>
        <taxon>Insecta</taxon>
        <taxon>Pterygota</taxon>
        <taxon>Neoptera</taxon>
        <taxon>Endopterygota</taxon>
        <taxon>Hymenoptera</taxon>
        <taxon>Apocrita</taxon>
        <taxon>Aculeata</taxon>
        <taxon>Formicoidea</taxon>
        <taxon>Formicidae</taxon>
        <taxon>Myrmicinae</taxon>
        <taxon>Temnothorax</taxon>
    </lineage>
</organism>